<comment type="caution">
    <text evidence="1">The sequence shown here is derived from an EMBL/GenBank/DDBJ whole genome shotgun (WGS) entry which is preliminary data.</text>
</comment>
<evidence type="ECO:0000313" key="1">
    <source>
        <dbReference type="EMBL" id="KAK8836907.1"/>
    </source>
</evidence>
<sequence>MLFKLFGNSDAPDWLMSELNILSYVSSVRIKFILLQIANLLTESEVDFNLIYQHLQDANLTESQTRSVLAVLSFIIQNAIRFDVEPEDLTQELQQLGTPLSHTSTILRFYKENRRQLRKYMRTNFQRFSQPQVIEYRSDIVLSKKNSDEFPQGSLHLRFSPLNEKPFSFSMTSQQVDDLTRELSTVIDVMQSNK</sequence>
<gene>
    <name evidence="1" type="ORF">M9Y10_037433</name>
</gene>
<dbReference type="Pfam" id="PF21672">
    <property type="entry name" value="COMM_HN"/>
    <property type="match status" value="1"/>
</dbReference>
<dbReference type="InterPro" id="IPR047155">
    <property type="entry name" value="COMMD4/6/7/8"/>
</dbReference>
<reference evidence="1 2" key="1">
    <citation type="submission" date="2024-04" db="EMBL/GenBank/DDBJ databases">
        <title>Tritrichomonas musculus Genome.</title>
        <authorList>
            <person name="Alves-Ferreira E."/>
            <person name="Grigg M."/>
            <person name="Lorenzi H."/>
            <person name="Galac M."/>
        </authorList>
    </citation>
    <scope>NUCLEOTIDE SEQUENCE [LARGE SCALE GENOMIC DNA]</scope>
    <source>
        <strain evidence="1 2">EAF2021</strain>
    </source>
</reference>
<protein>
    <submittedName>
        <fullName evidence="1">COMM domain-containing protein 4</fullName>
    </submittedName>
</protein>
<dbReference type="Proteomes" id="UP001470230">
    <property type="component" value="Unassembled WGS sequence"/>
</dbReference>
<organism evidence="1 2">
    <name type="scientific">Tritrichomonas musculus</name>
    <dbReference type="NCBI Taxonomy" id="1915356"/>
    <lineage>
        <taxon>Eukaryota</taxon>
        <taxon>Metamonada</taxon>
        <taxon>Parabasalia</taxon>
        <taxon>Tritrichomonadida</taxon>
        <taxon>Tritrichomonadidae</taxon>
        <taxon>Tritrichomonas</taxon>
    </lineage>
</organism>
<proteinExistence type="predicted"/>
<dbReference type="PANTHER" id="PTHR16231:SF4">
    <property type="entry name" value="COMM DOMAIN-CONTAINING PROTEIN 4"/>
    <property type="match status" value="1"/>
</dbReference>
<dbReference type="EMBL" id="JAPFFF010000063">
    <property type="protein sequence ID" value="KAK8836907.1"/>
    <property type="molecule type" value="Genomic_DNA"/>
</dbReference>
<dbReference type="PANTHER" id="PTHR16231">
    <property type="entry name" value="COMM DOMAIN-CONTAINING PROTEIN 4-8 FAMILY MEMBER"/>
    <property type="match status" value="1"/>
</dbReference>
<name>A0ABR2GTM0_9EUKA</name>
<accession>A0ABR2GTM0</accession>
<evidence type="ECO:0000313" key="2">
    <source>
        <dbReference type="Proteomes" id="UP001470230"/>
    </source>
</evidence>
<keyword evidence="2" id="KW-1185">Reference proteome</keyword>